<organism evidence="1 2">
    <name type="scientific">Euzebyella marina</name>
    <dbReference type="NCBI Taxonomy" id="1761453"/>
    <lineage>
        <taxon>Bacteria</taxon>
        <taxon>Pseudomonadati</taxon>
        <taxon>Bacteroidota</taxon>
        <taxon>Flavobacteriia</taxon>
        <taxon>Flavobacteriales</taxon>
        <taxon>Flavobacteriaceae</taxon>
        <taxon>Euzebyella</taxon>
    </lineage>
</organism>
<dbReference type="RefSeq" id="WP_121849888.1">
    <property type="nucleotide sequence ID" value="NZ_CP032050.1"/>
</dbReference>
<dbReference type="KEGG" id="emar:D1013_16575"/>
<keyword evidence="2" id="KW-1185">Reference proteome</keyword>
<reference evidence="1 2" key="1">
    <citation type="submission" date="2018-08" db="EMBL/GenBank/DDBJ databases">
        <title>The reduced genetic potential of extracellular carbohydrate catabolism in Euzebyella marina RN62, a Flavobacteriia bacterium isolated from the hadal water.</title>
        <authorList>
            <person name="Xue C."/>
        </authorList>
    </citation>
    <scope>NUCLEOTIDE SEQUENCE [LARGE SCALE GENOMIC DNA]</scope>
    <source>
        <strain evidence="1 2">RN62</strain>
    </source>
</reference>
<evidence type="ECO:0000313" key="1">
    <source>
        <dbReference type="EMBL" id="AYN68877.1"/>
    </source>
</evidence>
<dbReference type="OrthoDB" id="282859at2"/>
<name>A0A3G2L9F0_9FLAO</name>
<dbReference type="PROSITE" id="PS51257">
    <property type="entry name" value="PROKAR_LIPOPROTEIN"/>
    <property type="match status" value="1"/>
</dbReference>
<gene>
    <name evidence="1" type="ORF">D1013_16575</name>
</gene>
<dbReference type="Proteomes" id="UP000276309">
    <property type="component" value="Chromosome"/>
</dbReference>
<dbReference type="Gene3D" id="2.50.20.10">
    <property type="entry name" value="Lipoprotein localisation LolA/LolB/LppX"/>
    <property type="match status" value="1"/>
</dbReference>
<dbReference type="EMBL" id="CP032050">
    <property type="protein sequence ID" value="AYN68877.1"/>
    <property type="molecule type" value="Genomic_DNA"/>
</dbReference>
<accession>A0A3G2L9F0</accession>
<evidence type="ECO:0000313" key="2">
    <source>
        <dbReference type="Proteomes" id="UP000276309"/>
    </source>
</evidence>
<dbReference type="AlphaFoldDB" id="A0A3G2L9F0"/>
<evidence type="ECO:0008006" key="3">
    <source>
        <dbReference type="Google" id="ProtNLM"/>
    </source>
</evidence>
<sequence>MQRQIQLLFLIGSFIFIGCNQDQKSKTPKVVEKQEHVPSSSLEIPHDWIERRVNNAKERLSATKAGAVIWQAMEAHGGLQNWFGSGALSFRFNYQPLDGKAGRDSYQTIDVWRNRARHISVVDSTDQFGWTGEKAWLKAKDSTSFTFDTKFWALTPLYLMGHPFVIDGEGVQLELLPQVEYQGKTNDVVKVTFKAGTGDAPDDYYILQFDAQSHLITATRYIVSYPEYFKDGGHNPEKFMEVGQLTKVGGVLLPTSLKTYWTKDGQPGEYITKIDITEISFEKNLPENYFEMPREAKVL</sequence>
<proteinExistence type="predicted"/>
<protein>
    <recommendedName>
        <fullName evidence="3">Outer membrane lipoprotein-sorting protein</fullName>
    </recommendedName>
</protein>